<dbReference type="AlphaFoldDB" id="A0A9P0D9W3"/>
<gene>
    <name evidence="1" type="ORF">PSYICH_LOCUS14622</name>
</gene>
<dbReference type="Proteomes" id="UP001153636">
    <property type="component" value="Chromosome 8"/>
</dbReference>
<keyword evidence="2" id="KW-1185">Reference proteome</keyword>
<organism evidence="1 2">
    <name type="scientific">Psylliodes chrysocephalus</name>
    <dbReference type="NCBI Taxonomy" id="3402493"/>
    <lineage>
        <taxon>Eukaryota</taxon>
        <taxon>Metazoa</taxon>
        <taxon>Ecdysozoa</taxon>
        <taxon>Arthropoda</taxon>
        <taxon>Hexapoda</taxon>
        <taxon>Insecta</taxon>
        <taxon>Pterygota</taxon>
        <taxon>Neoptera</taxon>
        <taxon>Endopterygota</taxon>
        <taxon>Coleoptera</taxon>
        <taxon>Polyphaga</taxon>
        <taxon>Cucujiformia</taxon>
        <taxon>Chrysomeloidea</taxon>
        <taxon>Chrysomelidae</taxon>
        <taxon>Galerucinae</taxon>
        <taxon>Alticini</taxon>
        <taxon>Psylliodes</taxon>
    </lineage>
</organism>
<accession>A0A9P0D9W3</accession>
<evidence type="ECO:0000313" key="1">
    <source>
        <dbReference type="EMBL" id="CAH1114356.1"/>
    </source>
</evidence>
<dbReference type="OrthoDB" id="6771580at2759"/>
<protein>
    <submittedName>
        <fullName evidence="1">Uncharacterized protein</fullName>
    </submittedName>
</protein>
<reference evidence="1" key="1">
    <citation type="submission" date="2022-01" db="EMBL/GenBank/DDBJ databases">
        <authorList>
            <person name="King R."/>
        </authorList>
    </citation>
    <scope>NUCLEOTIDE SEQUENCE</scope>
</reference>
<proteinExistence type="predicted"/>
<sequence length="134" mass="16413">MKYLGILLDQHLRWDRHISYVIKKLQKVIYTFKCLKEYLPERELKTLYYSLVESHLRYGISIWGAAARIHINPLEILQKRFIKIIMSKPRRYPTNDLYKISEIMDLRQLFYFNICLKYHYSNNKGPYPDHQYHT</sequence>
<evidence type="ECO:0000313" key="2">
    <source>
        <dbReference type="Proteomes" id="UP001153636"/>
    </source>
</evidence>
<name>A0A9P0D9W3_9CUCU</name>
<feature type="non-terminal residue" evidence="1">
    <location>
        <position position="1"/>
    </location>
</feature>
<feature type="non-terminal residue" evidence="1">
    <location>
        <position position="134"/>
    </location>
</feature>
<dbReference type="EMBL" id="OV651820">
    <property type="protein sequence ID" value="CAH1114356.1"/>
    <property type="molecule type" value="Genomic_DNA"/>
</dbReference>